<dbReference type="Proteomes" id="UP000063429">
    <property type="component" value="Chromosome"/>
</dbReference>
<evidence type="ECO:0000313" key="2">
    <source>
        <dbReference type="Proteomes" id="UP000063429"/>
    </source>
</evidence>
<organism evidence="1 2">
    <name type="scientific">Herbaspirillum hiltneri N3</name>
    <dbReference type="NCBI Taxonomy" id="1262470"/>
    <lineage>
        <taxon>Bacteria</taxon>
        <taxon>Pseudomonadati</taxon>
        <taxon>Pseudomonadota</taxon>
        <taxon>Betaproteobacteria</taxon>
        <taxon>Burkholderiales</taxon>
        <taxon>Oxalobacteraceae</taxon>
        <taxon>Herbaspirillum</taxon>
    </lineage>
</organism>
<dbReference type="EMBL" id="CP011409">
    <property type="protein sequence ID" value="AKZ64701.1"/>
    <property type="molecule type" value="Genomic_DNA"/>
</dbReference>
<proteinExistence type="predicted"/>
<reference evidence="2" key="1">
    <citation type="journal article" date="2015" name="Genome Announc.">
        <title>Complete Genome Sequence of Herbaspirillum hiltneri N3 (DSM 17495), Isolated from Surface-Sterilized Wheat Roots.</title>
        <authorList>
            <person name="Guizelini D."/>
            <person name="Saizaki P.M."/>
            <person name="Coimbra N.A."/>
            <person name="Weiss V.A."/>
            <person name="Faoro H."/>
            <person name="Sfeir M.Z."/>
            <person name="Baura V.A."/>
            <person name="Monteiro R.A."/>
            <person name="Chubatsu L.S."/>
            <person name="Souza E.M."/>
            <person name="Cruz L.M."/>
            <person name="Pedrosa F.O."/>
            <person name="Raittz R.T."/>
            <person name="Marchaukoski J.N."/>
            <person name="Steffens M.B."/>
        </authorList>
    </citation>
    <scope>NUCLEOTIDE SEQUENCE [LARGE SCALE GENOMIC DNA]</scope>
    <source>
        <strain evidence="2">N3</strain>
    </source>
</reference>
<gene>
    <name evidence="1" type="ORF">F506_20410</name>
</gene>
<sequence length="455" mass="50393">MVSIATSFIAPPNEATPVSSAALYRALSVPKPSRMAREDGARYLQAQLMRAQDLPCDMPACPDDLQAWVTTRVADVGERYAAYLAERKDGAPRRYFATRSHALNFIRAVAPTKLVDGSWLYGTLAYWERPAFRPLILTYLEELGDGDPAMNHVTLYQKLLAAHDCDDWQDLSDEHFVQGAIQLALGYQTERFLPEVIGYNLGYEQLPLHLLISAYELNELGIDPYYFTLHVTIDNAATGHARKAAHAVADIAAQQDDPAGFYRRVRDGYRLNDLGMDTASVIAGFDPERALIAVLQEKAAVGRNMHSDYCRFAGKTVNEWLDNPEDAGRFLHELERAGWIKRGSDPQESRFWRLISGAGAEMFGVFSPREQQLLYDWITRADGHGRGMTFRAAARVRAAREPVTRGRAGMHLVGADTATAASTNPATLIDALSPGSHHSVQGLQATRKFSAVLRG</sequence>
<accession>A0ABN4I4Y3</accession>
<dbReference type="Gene3D" id="1.20.910.10">
    <property type="entry name" value="Heme oxygenase-like"/>
    <property type="match status" value="1"/>
</dbReference>
<name>A0ABN4I4Y3_9BURK</name>
<dbReference type="Pfam" id="PF14518">
    <property type="entry name" value="Haem_oxygenas_2"/>
    <property type="match status" value="1"/>
</dbReference>
<evidence type="ECO:0008006" key="3">
    <source>
        <dbReference type="Google" id="ProtNLM"/>
    </source>
</evidence>
<dbReference type="InterPro" id="IPR016084">
    <property type="entry name" value="Haem_Oase-like_multi-hlx"/>
</dbReference>
<evidence type="ECO:0000313" key="1">
    <source>
        <dbReference type="EMBL" id="AKZ64701.1"/>
    </source>
</evidence>
<dbReference type="SMART" id="SM01236">
    <property type="entry name" value="Haem_oxygenase_2"/>
    <property type="match status" value="1"/>
</dbReference>
<protein>
    <recommendedName>
        <fullName evidence="3">Heme oxygenase-like protein</fullName>
    </recommendedName>
</protein>
<keyword evidence="2" id="KW-1185">Reference proteome</keyword>
<dbReference type="RefSeq" id="WP_053200477.1">
    <property type="nucleotide sequence ID" value="NZ_CP011409.1"/>
</dbReference>